<evidence type="ECO:0000259" key="1">
    <source>
        <dbReference type="Pfam" id="PF18299"/>
    </source>
</evidence>
<dbReference type="InterPro" id="IPR041261">
    <property type="entry name" value="R2K_2"/>
</dbReference>
<accession>A0A367R549</accession>
<evidence type="ECO:0000313" key="3">
    <source>
        <dbReference type="Proteomes" id="UP000252107"/>
    </source>
</evidence>
<gene>
    <name evidence="2" type="ORF">A6770_19830</name>
</gene>
<proteinExistence type="predicted"/>
<reference evidence="2" key="1">
    <citation type="submission" date="2016-04" db="EMBL/GenBank/DDBJ databases">
        <authorList>
            <person name="Tabuchi Yagui T.R."/>
        </authorList>
    </citation>
    <scope>NUCLEOTIDE SEQUENCE [LARGE SCALE GENOMIC DNA]</scope>
    <source>
        <strain evidence="2">NIES-26</strain>
    </source>
</reference>
<sequence length="279" mass="32201">MKKVNWLIEKNIFDCDEEFLEELKSQGYSWKETNYLRFHSTDAKEYFSEDECVLFRGTLNLGRNILRTSWIPGAYMDEKNLRCSTYYTYFGQYLLNNKYFILSLGELIRRREEILEYFGSDGDLFVRPDSNMKSFRAGVFNLNVLNTMQSLGSELKRDETTLILVSGKRAIAKEWRFFVYKNQIITGSLYLVGEERIDETIQGGYLESYLSNVLKAVNWYPESLYTVDICESEGELHVLELGSFSCSGEYGCDLSLIIEAGAKAALEDYEAVNDGEGWG</sequence>
<comment type="caution">
    <text evidence="2">The sequence shown here is derived from an EMBL/GenBank/DDBJ whole genome shotgun (WGS) entry which is preliminary data.</text>
</comment>
<dbReference type="AlphaFoldDB" id="A0A367R549"/>
<protein>
    <recommendedName>
        <fullName evidence="1">ATP-grasp domain-containing protein</fullName>
    </recommendedName>
</protein>
<feature type="domain" description="ATP-grasp" evidence="1">
    <location>
        <begin position="123"/>
        <end position="254"/>
    </location>
</feature>
<dbReference type="EMBL" id="LXQD01000225">
    <property type="protein sequence ID" value="RCJ31626.1"/>
    <property type="molecule type" value="Genomic_DNA"/>
</dbReference>
<dbReference type="Proteomes" id="UP000252107">
    <property type="component" value="Unassembled WGS sequence"/>
</dbReference>
<dbReference type="Pfam" id="PF18299">
    <property type="entry name" value="R2K_2"/>
    <property type="match status" value="1"/>
</dbReference>
<organism evidence="2 3">
    <name type="scientific">Nostoc minutum NIES-26</name>
    <dbReference type="NCBI Taxonomy" id="1844469"/>
    <lineage>
        <taxon>Bacteria</taxon>
        <taxon>Bacillati</taxon>
        <taxon>Cyanobacteriota</taxon>
        <taxon>Cyanophyceae</taxon>
        <taxon>Nostocales</taxon>
        <taxon>Nostocaceae</taxon>
        <taxon>Nostoc</taxon>
    </lineage>
</organism>
<keyword evidence="3" id="KW-1185">Reference proteome</keyword>
<name>A0A367R549_9NOSO</name>
<evidence type="ECO:0000313" key="2">
    <source>
        <dbReference type="EMBL" id="RCJ31626.1"/>
    </source>
</evidence>